<dbReference type="AlphaFoldDB" id="A0A1G9WAC2"/>
<dbReference type="RefSeq" id="WP_030430372.1">
    <property type="nucleotide sequence ID" value="NZ_JOEF01000012.1"/>
</dbReference>
<dbReference type="Proteomes" id="UP000183376">
    <property type="component" value="Chromosome I"/>
</dbReference>
<accession>A0A1G9WAC2</accession>
<proteinExistence type="predicted"/>
<protein>
    <submittedName>
        <fullName evidence="1">Uncharacterized protein</fullName>
    </submittedName>
</protein>
<reference evidence="1 2" key="1">
    <citation type="submission" date="2016-10" db="EMBL/GenBank/DDBJ databases">
        <authorList>
            <person name="de Groot N.N."/>
        </authorList>
    </citation>
    <scope>NUCLEOTIDE SEQUENCE [LARGE SCALE GENOMIC DNA]</scope>
    <source>
        <strain evidence="1 2">DSM 44149</strain>
    </source>
</reference>
<organism evidence="1 2">
    <name type="scientific">Allokutzneria albata</name>
    <name type="common">Kibdelosporangium albatum</name>
    <dbReference type="NCBI Taxonomy" id="211114"/>
    <lineage>
        <taxon>Bacteria</taxon>
        <taxon>Bacillati</taxon>
        <taxon>Actinomycetota</taxon>
        <taxon>Actinomycetes</taxon>
        <taxon>Pseudonocardiales</taxon>
        <taxon>Pseudonocardiaceae</taxon>
        <taxon>Allokutzneria</taxon>
    </lineage>
</organism>
<evidence type="ECO:0000313" key="1">
    <source>
        <dbReference type="EMBL" id="SDM81223.1"/>
    </source>
</evidence>
<keyword evidence="2" id="KW-1185">Reference proteome</keyword>
<gene>
    <name evidence="1" type="ORF">SAMN04489726_3479</name>
</gene>
<dbReference type="EMBL" id="LT629701">
    <property type="protein sequence ID" value="SDM81223.1"/>
    <property type="molecule type" value="Genomic_DNA"/>
</dbReference>
<name>A0A1G9WAC2_ALLAB</name>
<evidence type="ECO:0000313" key="2">
    <source>
        <dbReference type="Proteomes" id="UP000183376"/>
    </source>
</evidence>
<sequence>MAFDVQTAVVVALLLSSGIALGTLLSRWKTRQDVAVLERQINVHLELTGRQHRAFLDAVREQDSRRDLREVYDDLARWTHVLERTVEEVWSACQTADEQLRKRALVTVEDWVWGGGQVPAEHVAASLCWSGDVHQRVREFKAKSFDFMFAARTVLKHDQRLGLDSTPRDTNVYEPYLDTLSALDKVRSCARAELGVGQ</sequence>
<dbReference type="OrthoDB" id="3697943at2"/>